<proteinExistence type="predicted"/>
<reference evidence="1 2" key="1">
    <citation type="submission" date="2013-03" db="EMBL/GenBank/DDBJ databases">
        <authorList>
            <person name="Fiebig A."/>
            <person name="Goeker M."/>
            <person name="Klenk H.-P.P."/>
        </authorList>
    </citation>
    <scope>NUCLEOTIDE SEQUENCE [LARGE SCALE GENOMIC DNA]</scope>
    <source>
        <strain evidence="1 2">DSM 17492</strain>
    </source>
</reference>
<dbReference type="eggNOG" id="ENOG50301US">
    <property type="taxonomic scope" value="Bacteria"/>
</dbReference>
<dbReference type="HOGENOM" id="CLU_1946198_0_0_5"/>
<dbReference type="OrthoDB" id="10007218at2"/>
<keyword evidence="2" id="KW-1185">Reference proteome</keyword>
<organism evidence="1 2">
    <name type="scientific">Limimaricola hongkongensis DSM 17492</name>
    <dbReference type="NCBI Taxonomy" id="1122180"/>
    <lineage>
        <taxon>Bacteria</taxon>
        <taxon>Pseudomonadati</taxon>
        <taxon>Pseudomonadota</taxon>
        <taxon>Alphaproteobacteria</taxon>
        <taxon>Rhodobacterales</taxon>
        <taxon>Paracoccaceae</taxon>
        <taxon>Limimaricola</taxon>
    </lineage>
</organism>
<evidence type="ECO:0000313" key="1">
    <source>
        <dbReference type="EMBL" id="EYD73048.1"/>
    </source>
</evidence>
<name>A0A017HG06_9RHOB</name>
<evidence type="ECO:0000313" key="2">
    <source>
        <dbReference type="Proteomes" id="UP000025047"/>
    </source>
</evidence>
<comment type="caution">
    <text evidence="1">The sequence shown here is derived from an EMBL/GenBank/DDBJ whole genome shotgun (WGS) entry which is preliminary data.</text>
</comment>
<dbReference type="Proteomes" id="UP000025047">
    <property type="component" value="Unassembled WGS sequence"/>
</dbReference>
<dbReference type="AlphaFoldDB" id="A0A017HG06"/>
<dbReference type="STRING" id="1122180.Lokhon_00573"/>
<gene>
    <name evidence="1" type="ORF">Lokhon_00573</name>
</gene>
<sequence length="129" mass="13239">MMCPQTSPAPHALALRLPVPVPSPEALLRVRLLCVLGDARGPGGAPPAELSVRLSRLEAHLRACAFGRLRADARGLRRLASRVGLSEMARVAASVEACAVSGDAAALGATVARLGRCGTGALQALRRSG</sequence>
<protein>
    <submittedName>
        <fullName evidence="1">Uncharacterized protein</fullName>
    </submittedName>
</protein>
<accession>A0A017HG06</accession>
<dbReference type="PATRIC" id="fig|1122180.6.peg.576"/>
<dbReference type="EMBL" id="APGJ01000003">
    <property type="protein sequence ID" value="EYD73048.1"/>
    <property type="molecule type" value="Genomic_DNA"/>
</dbReference>